<keyword evidence="10" id="KW-1185">Reference proteome</keyword>
<proteinExistence type="inferred from homology"/>
<reference evidence="9 10" key="1">
    <citation type="journal article" date="2019" name="PLoS Biol.">
        <title>Sex chromosomes control vertical transmission of feminizing Wolbachia symbionts in an isopod.</title>
        <authorList>
            <person name="Becking T."/>
            <person name="Chebbi M.A."/>
            <person name="Giraud I."/>
            <person name="Moumen B."/>
            <person name="Laverre T."/>
            <person name="Caubet Y."/>
            <person name="Peccoud J."/>
            <person name="Gilbert C."/>
            <person name="Cordaux R."/>
        </authorList>
    </citation>
    <scope>NUCLEOTIDE SEQUENCE [LARGE SCALE GENOMIC DNA]</scope>
    <source>
        <strain evidence="9">ANa2</strain>
        <tissue evidence="9">Whole body excluding digestive tract and cuticle</tissue>
    </source>
</reference>
<name>A0A5N5SM14_9CRUS</name>
<dbReference type="Proteomes" id="UP000326759">
    <property type="component" value="Unassembled WGS sequence"/>
</dbReference>
<dbReference type="PROSITE" id="PS51585">
    <property type="entry name" value="SAM_MT_TPMT"/>
    <property type="match status" value="1"/>
</dbReference>
<dbReference type="AlphaFoldDB" id="A0A5N5SM14"/>
<comment type="catalytic activity">
    <reaction evidence="1">
        <text>S-adenosyl-L-methionine + a thiopurine = S-adenosyl-L-homocysteine + a thiopurine S-methylether.</text>
        <dbReference type="EC" id="2.1.1.67"/>
    </reaction>
</comment>
<dbReference type="PANTHER" id="PTHR10259">
    <property type="entry name" value="THIOPURINE S-METHYLTRANSFERASE"/>
    <property type="match status" value="1"/>
</dbReference>
<dbReference type="PANTHER" id="PTHR10259:SF11">
    <property type="entry name" value="THIOPURINE S-METHYLTRANSFERASE"/>
    <property type="match status" value="1"/>
</dbReference>
<accession>A0A5N5SM14</accession>
<dbReference type="InterPro" id="IPR029063">
    <property type="entry name" value="SAM-dependent_MTases_sf"/>
</dbReference>
<dbReference type="OrthoDB" id="276151at2759"/>
<dbReference type="FunFam" id="3.40.50.150:FF:000101">
    <property type="entry name" value="Thiopurine S-methyltransferase"/>
    <property type="match status" value="1"/>
</dbReference>
<dbReference type="EMBL" id="SEYY01023068">
    <property type="protein sequence ID" value="KAB7495111.1"/>
    <property type="molecule type" value="Genomic_DNA"/>
</dbReference>
<dbReference type="Pfam" id="PF05724">
    <property type="entry name" value="TPMT"/>
    <property type="match status" value="1"/>
</dbReference>
<comment type="similarity">
    <text evidence="3">Belongs to the class I-like SAM-binding methyltransferase superfamily. TPMT family.</text>
</comment>
<evidence type="ECO:0000256" key="3">
    <source>
        <dbReference type="ARBA" id="ARBA00008145"/>
    </source>
</evidence>
<evidence type="ECO:0000313" key="9">
    <source>
        <dbReference type="EMBL" id="KAB7495111.1"/>
    </source>
</evidence>
<protein>
    <recommendedName>
        <fullName evidence="4">thiopurine S-methyltransferase</fullName>
        <ecNumber evidence="4">2.1.1.67</ecNumber>
    </recommendedName>
</protein>
<evidence type="ECO:0000256" key="6">
    <source>
        <dbReference type="ARBA" id="ARBA00022603"/>
    </source>
</evidence>
<keyword evidence="8" id="KW-0949">S-adenosyl-L-methionine</keyword>
<gene>
    <name evidence="9" type="primary">TPMT_4</name>
    <name evidence="9" type="ORF">Anas_14260</name>
</gene>
<evidence type="ECO:0000256" key="5">
    <source>
        <dbReference type="ARBA" id="ARBA00022490"/>
    </source>
</evidence>
<keyword evidence="6 9" id="KW-0489">Methyltransferase</keyword>
<evidence type="ECO:0000256" key="7">
    <source>
        <dbReference type="ARBA" id="ARBA00022679"/>
    </source>
</evidence>
<comment type="subcellular location">
    <subcellularLocation>
        <location evidence="2">Cytoplasm</location>
    </subcellularLocation>
</comment>
<keyword evidence="5" id="KW-0963">Cytoplasm</keyword>
<dbReference type="SUPFAM" id="SSF53335">
    <property type="entry name" value="S-adenosyl-L-methionine-dependent methyltransferases"/>
    <property type="match status" value="1"/>
</dbReference>
<evidence type="ECO:0000256" key="1">
    <source>
        <dbReference type="ARBA" id="ARBA00000903"/>
    </source>
</evidence>
<dbReference type="GO" id="GO:0008119">
    <property type="term" value="F:thiopurine S-methyltransferase activity"/>
    <property type="evidence" value="ECO:0007669"/>
    <property type="project" value="UniProtKB-EC"/>
</dbReference>
<dbReference type="Gene3D" id="3.40.50.150">
    <property type="entry name" value="Vaccinia Virus protein VP39"/>
    <property type="match status" value="1"/>
</dbReference>
<evidence type="ECO:0000313" key="10">
    <source>
        <dbReference type="Proteomes" id="UP000326759"/>
    </source>
</evidence>
<sequence length="239" mass="28201">MDGNCDQFFSAIYTKSDNKTLYDTLWSTDATPWETSELNHFLRDYSSGLDLCPPKRVLVPFCGNAFELKWFYEKGLEVVGVELIEIPVRKFFTQHKLAFEVKELHGKKVYETPDKRLKIYVSDFLDITTDDVGKFDVVWDRFAQLAVKLNEREKYSNLLKTLCKEKFVYLMCTLQFEQIHDDPDQIPISVSHEESRKMYGDDWCNMKLIFQKNIIEDFPFLKGYGRKEFIESCFLLTPK</sequence>
<evidence type="ECO:0000256" key="2">
    <source>
        <dbReference type="ARBA" id="ARBA00004496"/>
    </source>
</evidence>
<comment type="caution">
    <text evidence="9">The sequence shown here is derived from an EMBL/GenBank/DDBJ whole genome shotgun (WGS) entry which is preliminary data.</text>
</comment>
<evidence type="ECO:0000256" key="8">
    <source>
        <dbReference type="ARBA" id="ARBA00022691"/>
    </source>
</evidence>
<dbReference type="GO" id="GO:0005737">
    <property type="term" value="C:cytoplasm"/>
    <property type="evidence" value="ECO:0007669"/>
    <property type="project" value="UniProtKB-SubCell"/>
</dbReference>
<organism evidence="9 10">
    <name type="scientific">Armadillidium nasatum</name>
    <dbReference type="NCBI Taxonomy" id="96803"/>
    <lineage>
        <taxon>Eukaryota</taxon>
        <taxon>Metazoa</taxon>
        <taxon>Ecdysozoa</taxon>
        <taxon>Arthropoda</taxon>
        <taxon>Crustacea</taxon>
        <taxon>Multicrustacea</taxon>
        <taxon>Malacostraca</taxon>
        <taxon>Eumalacostraca</taxon>
        <taxon>Peracarida</taxon>
        <taxon>Isopoda</taxon>
        <taxon>Oniscidea</taxon>
        <taxon>Crinocheta</taxon>
        <taxon>Armadillidiidae</taxon>
        <taxon>Armadillidium</taxon>
    </lineage>
</organism>
<dbReference type="EC" id="2.1.1.67" evidence="4"/>
<dbReference type="GO" id="GO:0032259">
    <property type="term" value="P:methylation"/>
    <property type="evidence" value="ECO:0007669"/>
    <property type="project" value="UniProtKB-KW"/>
</dbReference>
<evidence type="ECO:0000256" key="4">
    <source>
        <dbReference type="ARBA" id="ARBA00011905"/>
    </source>
</evidence>
<dbReference type="InterPro" id="IPR008854">
    <property type="entry name" value="TPMT"/>
</dbReference>
<keyword evidence="7 9" id="KW-0808">Transferase</keyword>